<gene>
    <name evidence="1" type="ORF">PoB_001192100</name>
</gene>
<dbReference type="Proteomes" id="UP000735302">
    <property type="component" value="Unassembled WGS sequence"/>
</dbReference>
<keyword evidence="2" id="KW-1185">Reference proteome</keyword>
<evidence type="ECO:0000313" key="1">
    <source>
        <dbReference type="EMBL" id="GFN85415.1"/>
    </source>
</evidence>
<proteinExistence type="predicted"/>
<comment type="caution">
    <text evidence="1">The sequence shown here is derived from an EMBL/GenBank/DDBJ whole genome shotgun (WGS) entry which is preliminary data.</text>
</comment>
<name>A0AAV3YDM8_9GAST</name>
<organism evidence="1 2">
    <name type="scientific">Plakobranchus ocellatus</name>
    <dbReference type="NCBI Taxonomy" id="259542"/>
    <lineage>
        <taxon>Eukaryota</taxon>
        <taxon>Metazoa</taxon>
        <taxon>Spiralia</taxon>
        <taxon>Lophotrochozoa</taxon>
        <taxon>Mollusca</taxon>
        <taxon>Gastropoda</taxon>
        <taxon>Heterobranchia</taxon>
        <taxon>Euthyneura</taxon>
        <taxon>Panpulmonata</taxon>
        <taxon>Sacoglossa</taxon>
        <taxon>Placobranchoidea</taxon>
        <taxon>Plakobranchidae</taxon>
        <taxon>Plakobranchus</taxon>
    </lineage>
</organism>
<protein>
    <submittedName>
        <fullName evidence="1">Uncharacterized protein</fullName>
    </submittedName>
</protein>
<accession>A0AAV3YDM8</accession>
<reference evidence="1 2" key="1">
    <citation type="journal article" date="2021" name="Elife">
        <title>Chloroplast acquisition without the gene transfer in kleptoplastic sea slugs, Plakobranchus ocellatus.</title>
        <authorList>
            <person name="Maeda T."/>
            <person name="Takahashi S."/>
            <person name="Yoshida T."/>
            <person name="Shimamura S."/>
            <person name="Takaki Y."/>
            <person name="Nagai Y."/>
            <person name="Toyoda A."/>
            <person name="Suzuki Y."/>
            <person name="Arimoto A."/>
            <person name="Ishii H."/>
            <person name="Satoh N."/>
            <person name="Nishiyama T."/>
            <person name="Hasebe M."/>
            <person name="Maruyama T."/>
            <person name="Minagawa J."/>
            <person name="Obokata J."/>
            <person name="Shigenobu S."/>
        </authorList>
    </citation>
    <scope>NUCLEOTIDE SEQUENCE [LARGE SCALE GENOMIC DNA]</scope>
</reference>
<sequence>MINNSDKSNRYKTNRSKQRNMITANFNTVWVALLESRDTLIETRCQLKTLRWHGGHPAKPSLQLSPTYSRVEIKVPVVFKSGRLQARDPLTSRLAHQCHRSTSGCARLVIALFKEERGERARVVGRCRIDDADCHLDKDALK</sequence>
<dbReference type="EMBL" id="BLXT01001414">
    <property type="protein sequence ID" value="GFN85415.1"/>
    <property type="molecule type" value="Genomic_DNA"/>
</dbReference>
<dbReference type="AlphaFoldDB" id="A0AAV3YDM8"/>
<evidence type="ECO:0000313" key="2">
    <source>
        <dbReference type="Proteomes" id="UP000735302"/>
    </source>
</evidence>